<dbReference type="Proteomes" id="UP001257060">
    <property type="component" value="Unassembled WGS sequence"/>
</dbReference>
<dbReference type="InterPro" id="IPR032710">
    <property type="entry name" value="NTF2-like_dom_sf"/>
</dbReference>
<accession>A0ABU2GGG8</accession>
<protein>
    <submittedName>
        <fullName evidence="3">Nuclear transport factor 2 family protein</fullName>
    </submittedName>
</protein>
<feature type="region of interest" description="Disordered" evidence="1">
    <location>
        <begin position="1"/>
        <end position="21"/>
    </location>
</feature>
<keyword evidence="4" id="KW-1185">Reference proteome</keyword>
<gene>
    <name evidence="3" type="ORF">NDI76_14270</name>
</gene>
<evidence type="ECO:0000313" key="4">
    <source>
        <dbReference type="Proteomes" id="UP001257060"/>
    </source>
</evidence>
<sequence>MDAQDSAEVGDEANEARTDGEAVVRGYYEAVDAGEYDKLAALLVPEFVHDRPDRTLSDRETFVSFMREDRPEKDTRHDVTAVYRAVGGDGDRDEDGDVPAEGWVARGRLVGADGRVRFEFADAFSLSADGVTRIETFVREG</sequence>
<comment type="caution">
    <text evidence="3">The sequence shown here is derived from an EMBL/GenBank/DDBJ whole genome shotgun (WGS) entry which is preliminary data.</text>
</comment>
<name>A0ABU2GGG8_9EURY</name>
<reference evidence="3 4" key="1">
    <citation type="submission" date="2022-06" db="EMBL/GenBank/DDBJ databases">
        <title>Halogeometricum sp. a new haloarchaeum isolate from saline soil.</title>
        <authorList>
            <person name="Strakova D."/>
            <person name="Galisteo C."/>
            <person name="Sanchez-Porro C."/>
            <person name="Ventosa A."/>
        </authorList>
    </citation>
    <scope>NUCLEOTIDE SEQUENCE [LARGE SCALE GENOMIC DNA]</scope>
    <source>
        <strain evidence="3 4">S1BR25-6</strain>
    </source>
</reference>
<dbReference type="Pfam" id="PF12680">
    <property type="entry name" value="SnoaL_2"/>
    <property type="match status" value="1"/>
</dbReference>
<evidence type="ECO:0000313" key="3">
    <source>
        <dbReference type="EMBL" id="MDS0299911.1"/>
    </source>
</evidence>
<feature type="domain" description="SnoaL-like" evidence="2">
    <location>
        <begin position="24"/>
        <end position="130"/>
    </location>
</feature>
<dbReference type="InterPro" id="IPR037401">
    <property type="entry name" value="SnoaL-like"/>
</dbReference>
<evidence type="ECO:0000256" key="1">
    <source>
        <dbReference type="SAM" id="MobiDB-lite"/>
    </source>
</evidence>
<dbReference type="EMBL" id="JAMQOP010000002">
    <property type="protein sequence ID" value="MDS0299911.1"/>
    <property type="molecule type" value="Genomic_DNA"/>
</dbReference>
<evidence type="ECO:0000259" key="2">
    <source>
        <dbReference type="Pfam" id="PF12680"/>
    </source>
</evidence>
<dbReference type="RefSeq" id="WP_310924762.1">
    <property type="nucleotide sequence ID" value="NZ_JAMQOP010000002.1"/>
</dbReference>
<dbReference type="Gene3D" id="3.10.450.50">
    <property type="match status" value="1"/>
</dbReference>
<organism evidence="3 4">
    <name type="scientific">Halogeometricum salsisoli</name>
    <dbReference type="NCBI Taxonomy" id="2950536"/>
    <lineage>
        <taxon>Archaea</taxon>
        <taxon>Methanobacteriati</taxon>
        <taxon>Methanobacteriota</taxon>
        <taxon>Stenosarchaea group</taxon>
        <taxon>Halobacteria</taxon>
        <taxon>Halobacteriales</taxon>
        <taxon>Haloferacaceae</taxon>
        <taxon>Halogeometricum</taxon>
    </lineage>
</organism>
<proteinExistence type="predicted"/>
<dbReference type="SUPFAM" id="SSF54427">
    <property type="entry name" value="NTF2-like"/>
    <property type="match status" value="1"/>
</dbReference>